<gene>
    <name evidence="3" type="ORF">KC678_00155</name>
</gene>
<evidence type="ECO:0000313" key="3">
    <source>
        <dbReference type="EMBL" id="MCA9380661.1"/>
    </source>
</evidence>
<name>A0A955IA92_9BACT</name>
<keyword evidence="1" id="KW-0175">Coiled coil</keyword>
<feature type="region of interest" description="Disordered" evidence="2">
    <location>
        <begin position="1"/>
        <end position="26"/>
    </location>
</feature>
<protein>
    <submittedName>
        <fullName evidence="3">Uncharacterized protein</fullName>
    </submittedName>
</protein>
<dbReference type="EMBL" id="JAGQLJ010000002">
    <property type="protein sequence ID" value="MCA9380661.1"/>
    <property type="molecule type" value="Genomic_DNA"/>
</dbReference>
<evidence type="ECO:0000256" key="1">
    <source>
        <dbReference type="SAM" id="Coils"/>
    </source>
</evidence>
<feature type="region of interest" description="Disordered" evidence="2">
    <location>
        <begin position="138"/>
        <end position="157"/>
    </location>
</feature>
<evidence type="ECO:0000256" key="2">
    <source>
        <dbReference type="SAM" id="MobiDB-lite"/>
    </source>
</evidence>
<proteinExistence type="predicted"/>
<dbReference type="Proteomes" id="UP000775877">
    <property type="component" value="Unassembled WGS sequence"/>
</dbReference>
<reference evidence="3" key="2">
    <citation type="journal article" date="2021" name="Microbiome">
        <title>Successional dynamics and alternative stable states in a saline activated sludge microbial community over 9 years.</title>
        <authorList>
            <person name="Wang Y."/>
            <person name="Ye J."/>
            <person name="Ju F."/>
            <person name="Liu L."/>
            <person name="Boyd J.A."/>
            <person name="Deng Y."/>
            <person name="Parks D.H."/>
            <person name="Jiang X."/>
            <person name="Yin X."/>
            <person name="Woodcroft B.J."/>
            <person name="Tyson G.W."/>
            <person name="Hugenholtz P."/>
            <person name="Polz M.F."/>
            <person name="Zhang T."/>
        </authorList>
    </citation>
    <scope>NUCLEOTIDE SEQUENCE</scope>
    <source>
        <strain evidence="3">HKST-UBA13</strain>
    </source>
</reference>
<accession>A0A955IA92</accession>
<sequence length="1851" mass="202254">MSDTQNNTSSEGNVFKDIQDPRGTGEVIPQVRVRVQGNTRSLVDYRENPNGDVYDANEIDKMDLTAEQREWIANRPELNPQSNNDNIPDNRAIQPTYNSAQNNSNNEDIIEGEWYEADDDSDINQKIEPNQISIQQDGSTVINGAPPQNQNNDNVQQDDDVIQNVTIDDKDWSNRINNAGTEEEINNLARELQGLNIDNNQRLRLQRQINTRAANLSRINRISQANTDEDDKVEQDRPVAVPVANLDTKDDSPTVTADDLDDLDTPDDEDILDDIDDVQLTTIREALVSVYDRTREGIRERLRNRREELNVIRQELIDSWDARTEDNTLTRLGVGILGTGRVALENIRNSRTLVMNLREKLRGPELTDAEKKENDRAIKRAYKVSRESIQKGIRGEDNSAFRANLFYRSTRGVLRGMLQTQRLINRVENTQLGRYIAQARVLAGTNSDGSPRYEYTALGDSRLNRRQRFWLNFRELTGIYRDQDFVVRGGMNVAQKKELADAIANAGLTMSEEIARKGRRSAINAFSSGRGISGRLSRTNAVRNGIALGLRLGASTLGVMGIQPESLYNLTRLASMTISPLATIANKRREMIDKFGTSAWKRMVVPMTLMSGISGYLSYLGPLREASDNIVNDLLVNRAGGVLLDDAKKRTAEMVTSWGLRYTTNYIAGPILGTMYALVYGAGGADQGQVAGRWKRSVGLGLASASIAAQGASMAGAISFASDIGLVNATKNILFGKHVSIENSPDPLAVYESQNSDGATELLDSTKEIITSLVADGNEAVNLPNGDIGYLNVGGVLVPLEHPNVPKGIMNDLVNRQPNNIFGNPVASASRQLTENAGIAGDLFNGVDRDQVVVNIGSGSPEYVRVSGIELDPNIRVPWNTGERTLLNVPDGVGSSNSMLYLGHDQIGYGLNNGEVNLVMDPENPAILRQIGNPGALYSAPEVEAYINGNTVNVPNPIGIEVYGENGDVTRVLRHVSDVPNVDDRIFGGVATYQDASELTGNVYNANGDVIAFKAENIRIPVDGQEVQLGDTYAVQSPTEANQYFVGATSSTRIGLERDPNGEFVVNKVVFNNHEYLYGQSPDQVGTTFYFSGSATENPSAVELIRDSVTGNLTAHEVFTVNPTNDPNVFELPFGVDPNNLTSLQTQAGSIDQIDFFTTNNAGRIVGIGPAENGIRRVFEATGHAPGSTLRLIENQSVIENNIHTIATGNSQNGPVQYLVPADGSADPGDLVYSLNSEAPTTLAPNSNHIAYLMGTTQNEVAASIEFDNAGNIISFNGTNLELENGAPNYDLINTIHRDFGIDTNRPIILDRSNLDVTYRRIGDNSEFNPLPEQPLTPEAATLLESPAGAPVATPENNGNLLGAAQNGQGQPTTLPGQVNGAAVPSRIEGAGERVEGPFTDQLPGRSETGGEFVNPQNSTPVVTTSTRVDPSVLVQGLRDRNFAYGNNTGALYVATDVYNQLSNVQNEQQFNAFLSEYGITLADGRDAQFYLGSTENRWHLSFDVADAVATADYNRVIEIRDSADPQALTTAIMQTWRQGVEKGTNNILADNITPYITPQEVAIQNAGSARLINVNIDNKTEVTVNAAAIPGERDESAILDLVQRTFDDLVDTSQTVLDAGLNFIGGRINDLDRILADVTGLRRTDEGLFEGLIERNLGENTAAGQELRRLVNPIGRDINIHPERWTLGTIALLGLSNWGPGQIIRMPTNFAFGKLGLDMPLAKTPHAGWRSPGKYLLPQSRRAELEVVRIERNLKQLERELDRIDLLKVKKGYGTPGAAIPPGAPAAALTFQTNQTDRVNRIKDRIDKYETKYGIDKVKVKRKFMQDNLNTRLAKAKSDLTPLAARISLI</sequence>
<evidence type="ECO:0000313" key="4">
    <source>
        <dbReference type="Proteomes" id="UP000775877"/>
    </source>
</evidence>
<feature type="compositionally biased region" description="Polar residues" evidence="2">
    <location>
        <begin position="1"/>
        <end position="12"/>
    </location>
</feature>
<comment type="caution">
    <text evidence="3">The sequence shown here is derived from an EMBL/GenBank/DDBJ whole genome shotgun (WGS) entry which is preliminary data.</text>
</comment>
<feature type="compositionally biased region" description="Polar residues" evidence="2">
    <location>
        <begin position="1415"/>
        <end position="1426"/>
    </location>
</feature>
<organism evidence="3 4">
    <name type="scientific">Candidatus Dojkabacteria bacterium</name>
    <dbReference type="NCBI Taxonomy" id="2099670"/>
    <lineage>
        <taxon>Bacteria</taxon>
        <taxon>Candidatus Dojkabacteria</taxon>
    </lineage>
</organism>
<feature type="coiled-coil region" evidence="1">
    <location>
        <begin position="1741"/>
        <end position="1768"/>
    </location>
</feature>
<reference evidence="3" key="1">
    <citation type="submission" date="2020-04" db="EMBL/GenBank/DDBJ databases">
        <authorList>
            <person name="Zhang T."/>
        </authorList>
    </citation>
    <scope>NUCLEOTIDE SEQUENCE</scope>
    <source>
        <strain evidence="3">HKST-UBA13</strain>
    </source>
</reference>
<feature type="region of interest" description="Disordered" evidence="2">
    <location>
        <begin position="1406"/>
        <end position="1426"/>
    </location>
</feature>